<accession>A0AB33BQ25</accession>
<reference evidence="1 2" key="1">
    <citation type="journal article" date="2018" name="Harmful Algae">
        <title>The highly heterogeneous methylated genomes and diverse restriction-modification systems of bloom-forming Microcystis.</title>
        <authorList>
            <person name="Zhao L."/>
            <person name="Song Y."/>
            <person name="Li L."/>
            <person name="Gan N."/>
            <person name="Brand J.J."/>
            <person name="Song L."/>
        </authorList>
    </citation>
    <scope>NUCLEOTIDE SEQUENCE [LARGE SCALE GENOMIC DNA]</scope>
    <source>
        <strain evidence="1 2">PCC 7806SL</strain>
    </source>
</reference>
<keyword evidence="2" id="KW-1185">Reference proteome</keyword>
<dbReference type="EMBL" id="CP020771">
    <property type="protein sequence ID" value="ARI82324.1"/>
    <property type="molecule type" value="Genomic_DNA"/>
</dbReference>
<protein>
    <submittedName>
        <fullName evidence="1">Uncharacterized protein</fullName>
    </submittedName>
</protein>
<proteinExistence type="predicted"/>
<sequence>MACFSCPVINSTVLGVLYPINGERFSSFDTIQYNDRMIES</sequence>
<dbReference type="Proteomes" id="UP000192439">
    <property type="component" value="Chromosome"/>
</dbReference>
<name>A0AB33BQ25_MICA7</name>
<organism evidence="1 2">
    <name type="scientific">Microcystis aeruginosa PCC 7806SL</name>
    <dbReference type="NCBI Taxonomy" id="1903187"/>
    <lineage>
        <taxon>Bacteria</taxon>
        <taxon>Bacillati</taxon>
        <taxon>Cyanobacteriota</taxon>
        <taxon>Cyanophyceae</taxon>
        <taxon>Oscillatoriophycideae</taxon>
        <taxon>Chroococcales</taxon>
        <taxon>Microcystaceae</taxon>
        <taxon>Microcystis</taxon>
    </lineage>
</organism>
<dbReference type="AlphaFoldDB" id="A0AB33BQ25"/>
<gene>
    <name evidence="1" type="ORF">BH695_3045</name>
</gene>
<evidence type="ECO:0000313" key="1">
    <source>
        <dbReference type="EMBL" id="ARI82324.1"/>
    </source>
</evidence>
<evidence type="ECO:0000313" key="2">
    <source>
        <dbReference type="Proteomes" id="UP000192439"/>
    </source>
</evidence>